<sequence length="474" mass="51931">MPTGSVMGALLSWKLVDAVPPRGVVAYAALFWILGSFIQMLAPGIGVVGFGRLICGIAAGVISAVVPPYLAEIGGRSNRGKFASVLAMGIALGFLGQIGGQLAEVSILGGVLEIYPEMRTRLLNLLRFSFAMQILPGVVLLIFCYFVPPSPRQLAKEGCWPEAKSLLADLHASGDRENAHVLAYLHELEGDVLNQPQRVRARLVLGMLVTAWSQLCGVHLVLHQIMIVTVGAEFASSDLVVVLLHVLTFFFTLPAIGWLDSWGRRITMKLGCVCMAACLLWMGLFQSRRIASSEAKDNNGLDETHVPWAIKSSHGDSLGMIIFCCLFMVTYAMSWGPIIWVYPVEIFPGWLRSRGFGLCMAVYWICNAGMAWGLPSLGRSTDGCSLNWIIYLYVNWAAHETKGYTLEEMDHAFLSGRRAWQHSSGERIFDLLVARIERQQGLQGTDHAAGRPGQEFEMTEWASQQAGTPDVSPT</sequence>
<accession>A0A2T4AZ73</accession>
<evidence type="ECO:0000259" key="8">
    <source>
        <dbReference type="PROSITE" id="PS50850"/>
    </source>
</evidence>
<dbReference type="RefSeq" id="XP_024745682.1">
    <property type="nucleotide sequence ID" value="XM_024895744.1"/>
</dbReference>
<dbReference type="GO" id="GO:0005351">
    <property type="term" value="F:carbohydrate:proton symporter activity"/>
    <property type="evidence" value="ECO:0007669"/>
    <property type="project" value="TreeGrafter"/>
</dbReference>
<dbReference type="InterPro" id="IPR020846">
    <property type="entry name" value="MFS_dom"/>
</dbReference>
<feature type="transmembrane region" description="Helical" evidence="7">
    <location>
        <begin position="122"/>
        <end position="147"/>
    </location>
</feature>
<evidence type="ECO:0000313" key="10">
    <source>
        <dbReference type="Proteomes" id="UP000241546"/>
    </source>
</evidence>
<protein>
    <submittedName>
        <fullName evidence="9">MFS general substrate transporter</fullName>
    </submittedName>
</protein>
<evidence type="ECO:0000256" key="4">
    <source>
        <dbReference type="ARBA" id="ARBA00022692"/>
    </source>
</evidence>
<dbReference type="SUPFAM" id="SSF103473">
    <property type="entry name" value="MFS general substrate transporter"/>
    <property type="match status" value="1"/>
</dbReference>
<keyword evidence="10" id="KW-1185">Reference proteome</keyword>
<dbReference type="PRINTS" id="PR00171">
    <property type="entry name" value="SUGRTRNSPORT"/>
</dbReference>
<gene>
    <name evidence="9" type="ORF">BBK36DRAFT_1172559</name>
</gene>
<dbReference type="InterPro" id="IPR003663">
    <property type="entry name" value="Sugar/inositol_transpt"/>
</dbReference>
<evidence type="ECO:0000256" key="6">
    <source>
        <dbReference type="ARBA" id="ARBA00023136"/>
    </source>
</evidence>
<dbReference type="InterPro" id="IPR005828">
    <property type="entry name" value="MFS_sugar_transport-like"/>
</dbReference>
<evidence type="ECO:0000256" key="3">
    <source>
        <dbReference type="ARBA" id="ARBA00022448"/>
    </source>
</evidence>
<dbReference type="GeneID" id="36603862"/>
<reference evidence="10" key="1">
    <citation type="submission" date="2016-07" db="EMBL/GenBank/DDBJ databases">
        <title>Multiple horizontal gene transfer events from other fungi enriched the ability of initially mycotrophic Trichoderma (Ascomycota) to feed on dead plant biomass.</title>
        <authorList>
            <consortium name="DOE Joint Genome Institute"/>
            <person name="Atanasova L."/>
            <person name="Chenthamara K."/>
            <person name="Zhang J."/>
            <person name="Grujic M."/>
            <person name="Henrissat B."/>
            <person name="Kuo A."/>
            <person name="Aerts A."/>
            <person name="Salamov A."/>
            <person name="Lipzen A."/>
            <person name="Labutti K."/>
            <person name="Barry K."/>
            <person name="Miao Y."/>
            <person name="Rahimi M.J."/>
            <person name="Shen Q."/>
            <person name="Grigoriev I.V."/>
            <person name="Kubicek C.P."/>
            <person name="Druzhinina I.S."/>
        </authorList>
    </citation>
    <scope>NUCLEOTIDE SEQUENCE [LARGE SCALE GENOMIC DNA]</scope>
    <source>
        <strain evidence="10">TUCIM 6016</strain>
    </source>
</reference>
<feature type="transmembrane region" description="Helical" evidence="7">
    <location>
        <begin position="239"/>
        <end position="259"/>
    </location>
</feature>
<dbReference type="EMBL" id="KZ680223">
    <property type="protein sequence ID" value="PTB62362.1"/>
    <property type="molecule type" value="Genomic_DNA"/>
</dbReference>
<feature type="transmembrane region" description="Helical" evidence="7">
    <location>
        <begin position="203"/>
        <end position="227"/>
    </location>
</feature>
<dbReference type="PANTHER" id="PTHR48022">
    <property type="entry name" value="PLASTIDIC GLUCOSE TRANSPORTER 4"/>
    <property type="match status" value="1"/>
</dbReference>
<dbReference type="PROSITE" id="PS00217">
    <property type="entry name" value="SUGAR_TRANSPORT_2"/>
    <property type="match status" value="1"/>
</dbReference>
<dbReference type="Gene3D" id="1.20.1250.20">
    <property type="entry name" value="MFS general substrate transporter like domains"/>
    <property type="match status" value="1"/>
</dbReference>
<dbReference type="InterPro" id="IPR036259">
    <property type="entry name" value="MFS_trans_sf"/>
</dbReference>
<dbReference type="PROSITE" id="PS00216">
    <property type="entry name" value="SUGAR_TRANSPORT_1"/>
    <property type="match status" value="1"/>
</dbReference>
<organism evidence="9 10">
    <name type="scientific">Trichoderma citrinoviride</name>
    <dbReference type="NCBI Taxonomy" id="58853"/>
    <lineage>
        <taxon>Eukaryota</taxon>
        <taxon>Fungi</taxon>
        <taxon>Dikarya</taxon>
        <taxon>Ascomycota</taxon>
        <taxon>Pezizomycotina</taxon>
        <taxon>Sordariomycetes</taxon>
        <taxon>Hypocreomycetidae</taxon>
        <taxon>Hypocreales</taxon>
        <taxon>Hypocreaceae</taxon>
        <taxon>Trichoderma</taxon>
    </lineage>
</organism>
<keyword evidence="5 7" id="KW-1133">Transmembrane helix</keyword>
<evidence type="ECO:0000256" key="1">
    <source>
        <dbReference type="ARBA" id="ARBA00004141"/>
    </source>
</evidence>
<name>A0A2T4AZ73_9HYPO</name>
<comment type="subcellular location">
    <subcellularLocation>
        <location evidence="1">Membrane</location>
        <topology evidence="1">Multi-pass membrane protein</topology>
    </subcellularLocation>
</comment>
<feature type="transmembrane region" description="Helical" evidence="7">
    <location>
        <begin position="82"/>
        <end position="102"/>
    </location>
</feature>
<dbReference type="AlphaFoldDB" id="A0A2T4AZ73"/>
<dbReference type="Pfam" id="PF00083">
    <property type="entry name" value="Sugar_tr"/>
    <property type="match status" value="1"/>
</dbReference>
<feature type="domain" description="Major facilitator superfamily (MFS) profile" evidence="8">
    <location>
        <begin position="1"/>
        <end position="402"/>
    </location>
</feature>
<dbReference type="PANTHER" id="PTHR48022:SF35">
    <property type="entry name" value="MAJOR FACILITATOR SUPERFAMILY (MFS) PROFILE DOMAIN-CONTAINING PROTEIN"/>
    <property type="match status" value="1"/>
</dbReference>
<comment type="similarity">
    <text evidence="2">Belongs to the major facilitator superfamily. Sugar transporter (TC 2.A.1.1) family.</text>
</comment>
<dbReference type="PROSITE" id="PS50850">
    <property type="entry name" value="MFS"/>
    <property type="match status" value="1"/>
</dbReference>
<evidence type="ECO:0000256" key="5">
    <source>
        <dbReference type="ARBA" id="ARBA00022989"/>
    </source>
</evidence>
<feature type="transmembrane region" description="Helical" evidence="7">
    <location>
        <begin position="318"/>
        <end position="343"/>
    </location>
</feature>
<feature type="transmembrane region" description="Helical" evidence="7">
    <location>
        <begin position="24"/>
        <end position="42"/>
    </location>
</feature>
<dbReference type="Proteomes" id="UP000241546">
    <property type="component" value="Unassembled WGS sequence"/>
</dbReference>
<evidence type="ECO:0000256" key="7">
    <source>
        <dbReference type="SAM" id="Phobius"/>
    </source>
</evidence>
<proteinExistence type="inferred from homology"/>
<feature type="transmembrane region" description="Helical" evidence="7">
    <location>
        <begin position="355"/>
        <end position="374"/>
    </location>
</feature>
<dbReference type="GO" id="GO:0016020">
    <property type="term" value="C:membrane"/>
    <property type="evidence" value="ECO:0007669"/>
    <property type="project" value="UniProtKB-SubCell"/>
</dbReference>
<dbReference type="InterPro" id="IPR005829">
    <property type="entry name" value="Sugar_transporter_CS"/>
</dbReference>
<dbReference type="InterPro" id="IPR050360">
    <property type="entry name" value="MFS_Sugar_Transporters"/>
</dbReference>
<keyword evidence="4 7" id="KW-0812">Transmembrane</keyword>
<feature type="transmembrane region" description="Helical" evidence="7">
    <location>
        <begin position="48"/>
        <end position="70"/>
    </location>
</feature>
<evidence type="ECO:0000256" key="2">
    <source>
        <dbReference type="ARBA" id="ARBA00010992"/>
    </source>
</evidence>
<keyword evidence="3" id="KW-0813">Transport</keyword>
<evidence type="ECO:0000313" key="9">
    <source>
        <dbReference type="EMBL" id="PTB62362.1"/>
    </source>
</evidence>
<keyword evidence="6 7" id="KW-0472">Membrane</keyword>
<feature type="transmembrane region" description="Helical" evidence="7">
    <location>
        <begin position="266"/>
        <end position="284"/>
    </location>
</feature>
<dbReference type="OrthoDB" id="6612291at2759"/>